<comment type="subcellular location">
    <subcellularLocation>
        <location evidence="1">Membrane</location>
    </subcellularLocation>
</comment>
<dbReference type="PROSITE" id="PS51469">
    <property type="entry name" value="SUN"/>
    <property type="match status" value="1"/>
</dbReference>
<keyword evidence="8" id="KW-1185">Reference proteome</keyword>
<proteinExistence type="predicted"/>
<dbReference type="GO" id="GO:0005635">
    <property type="term" value="C:nuclear envelope"/>
    <property type="evidence" value="ECO:0007669"/>
    <property type="project" value="TreeGrafter"/>
</dbReference>
<feature type="transmembrane region" description="Helical" evidence="5">
    <location>
        <begin position="33"/>
        <end position="56"/>
    </location>
</feature>
<sequence>MAEEVQVTRGSNHSAGATTKSYRIRRKGNAVKLVLKKYMFSLVLLAGLLQIVWTFYSSNVNIKYDNFNSRIAEVAVFVSKNMNMMQVQVDVADQNVMELEGKVFGMGSELEKLGRGVEGLGGRIESLEKYLSGNELLSKAEFDEFFDEYKKAKGNLDEVRVVAREIVMGEIEKHVADGLGRVDYALASGGGHVTRHSKARGSVWFSGIGWNGVHVDAVKMLRPSFGEPGECFALNGSSGFVEIKLRKAIVPEAVTLEHVAKSVAYDRSSAPKDCKVSGWFRGQETDLAHNTEKMCTLAKFTYDLKKSNAQTFDVSLPSGLVVVDMIRLDFASNHGKASHTSIYRFRVHGH</sequence>
<evidence type="ECO:0000256" key="1">
    <source>
        <dbReference type="ARBA" id="ARBA00004370"/>
    </source>
</evidence>
<dbReference type="InterPro" id="IPR012919">
    <property type="entry name" value="SUN_dom"/>
</dbReference>
<reference evidence="7" key="1">
    <citation type="submission" date="2023-02" db="EMBL/GenBank/DDBJ databases">
        <title>Genome of toxic invasive species Heracleum sosnowskyi carries increased number of genes despite the absence of recent whole-genome duplications.</title>
        <authorList>
            <person name="Schelkunov M."/>
            <person name="Shtratnikova V."/>
            <person name="Makarenko M."/>
            <person name="Klepikova A."/>
            <person name="Omelchenko D."/>
            <person name="Novikova G."/>
            <person name="Obukhova E."/>
            <person name="Bogdanov V."/>
            <person name="Penin A."/>
            <person name="Logacheva M."/>
        </authorList>
    </citation>
    <scope>NUCLEOTIDE SEQUENCE</scope>
    <source>
        <strain evidence="7">Hsosn_3</strain>
        <tissue evidence="7">Leaf</tissue>
    </source>
</reference>
<dbReference type="AlphaFoldDB" id="A0AAD8H5Z7"/>
<dbReference type="Proteomes" id="UP001237642">
    <property type="component" value="Unassembled WGS sequence"/>
</dbReference>
<evidence type="ECO:0000256" key="5">
    <source>
        <dbReference type="SAM" id="Phobius"/>
    </source>
</evidence>
<evidence type="ECO:0000256" key="2">
    <source>
        <dbReference type="ARBA" id="ARBA00022692"/>
    </source>
</evidence>
<name>A0AAD8H5Z7_9APIA</name>
<evidence type="ECO:0000313" key="8">
    <source>
        <dbReference type="Proteomes" id="UP001237642"/>
    </source>
</evidence>
<evidence type="ECO:0000256" key="4">
    <source>
        <dbReference type="ARBA" id="ARBA00023136"/>
    </source>
</evidence>
<gene>
    <name evidence="7" type="ORF">POM88_044832</name>
</gene>
<dbReference type="GO" id="GO:0043495">
    <property type="term" value="F:protein-membrane adaptor activity"/>
    <property type="evidence" value="ECO:0007669"/>
    <property type="project" value="TreeGrafter"/>
</dbReference>
<organism evidence="7 8">
    <name type="scientific">Heracleum sosnowskyi</name>
    <dbReference type="NCBI Taxonomy" id="360622"/>
    <lineage>
        <taxon>Eukaryota</taxon>
        <taxon>Viridiplantae</taxon>
        <taxon>Streptophyta</taxon>
        <taxon>Embryophyta</taxon>
        <taxon>Tracheophyta</taxon>
        <taxon>Spermatophyta</taxon>
        <taxon>Magnoliopsida</taxon>
        <taxon>eudicotyledons</taxon>
        <taxon>Gunneridae</taxon>
        <taxon>Pentapetalae</taxon>
        <taxon>asterids</taxon>
        <taxon>campanulids</taxon>
        <taxon>Apiales</taxon>
        <taxon>Apiaceae</taxon>
        <taxon>Apioideae</taxon>
        <taxon>apioid superclade</taxon>
        <taxon>Tordylieae</taxon>
        <taxon>Tordyliinae</taxon>
        <taxon>Heracleum</taxon>
    </lineage>
</organism>
<dbReference type="PANTHER" id="PTHR12911">
    <property type="entry name" value="SAD1/UNC-84-LIKE PROTEIN-RELATED"/>
    <property type="match status" value="1"/>
</dbReference>
<evidence type="ECO:0000259" key="6">
    <source>
        <dbReference type="PROSITE" id="PS51469"/>
    </source>
</evidence>
<accession>A0AAD8H5Z7</accession>
<evidence type="ECO:0000313" key="7">
    <source>
        <dbReference type="EMBL" id="KAK1360358.1"/>
    </source>
</evidence>
<dbReference type="PANTHER" id="PTHR12911:SF8">
    <property type="entry name" value="KLAROID PROTEIN-RELATED"/>
    <property type="match status" value="1"/>
</dbReference>
<feature type="domain" description="SUN" evidence="6">
    <location>
        <begin position="179"/>
        <end position="350"/>
    </location>
</feature>
<keyword evidence="3 5" id="KW-1133">Transmembrane helix</keyword>
<evidence type="ECO:0000256" key="3">
    <source>
        <dbReference type="ARBA" id="ARBA00022989"/>
    </source>
</evidence>
<dbReference type="EMBL" id="JAUIZM010000010">
    <property type="protein sequence ID" value="KAK1360358.1"/>
    <property type="molecule type" value="Genomic_DNA"/>
</dbReference>
<dbReference type="Gene3D" id="2.60.120.260">
    <property type="entry name" value="Galactose-binding domain-like"/>
    <property type="match status" value="1"/>
</dbReference>
<protein>
    <submittedName>
        <fullName evidence="7">SAD1/UNC-84 domain protein 1</fullName>
    </submittedName>
</protein>
<comment type="caution">
    <text evidence="7">The sequence shown here is derived from an EMBL/GenBank/DDBJ whole genome shotgun (WGS) entry which is preliminary data.</text>
</comment>
<reference evidence="7" key="2">
    <citation type="submission" date="2023-05" db="EMBL/GenBank/DDBJ databases">
        <authorList>
            <person name="Schelkunov M.I."/>
        </authorList>
    </citation>
    <scope>NUCLEOTIDE SEQUENCE</scope>
    <source>
        <strain evidence="7">Hsosn_3</strain>
        <tissue evidence="7">Leaf</tissue>
    </source>
</reference>
<dbReference type="Pfam" id="PF07738">
    <property type="entry name" value="Sad1_UNC"/>
    <property type="match status" value="1"/>
</dbReference>
<keyword evidence="4 5" id="KW-0472">Membrane</keyword>
<dbReference type="GO" id="GO:0016020">
    <property type="term" value="C:membrane"/>
    <property type="evidence" value="ECO:0007669"/>
    <property type="project" value="UniProtKB-SubCell"/>
</dbReference>
<keyword evidence="2 5" id="KW-0812">Transmembrane</keyword>
<dbReference type="InterPro" id="IPR045119">
    <property type="entry name" value="SUN1-5"/>
</dbReference>